<evidence type="ECO:0000256" key="1">
    <source>
        <dbReference type="ARBA" id="ARBA00004167"/>
    </source>
</evidence>
<comment type="caution">
    <text evidence="9">The sequence shown here is derived from an EMBL/GenBank/DDBJ whole genome shotgun (WGS) entry which is preliminary data.</text>
</comment>
<keyword evidence="4 8" id="KW-1133">Transmembrane helix</keyword>
<protein>
    <submittedName>
        <fullName evidence="9">Type IV secretion system protein B10</fullName>
    </submittedName>
</protein>
<evidence type="ECO:0000256" key="5">
    <source>
        <dbReference type="ARBA" id="ARBA00023136"/>
    </source>
</evidence>
<comment type="similarity">
    <text evidence="2">Belongs to the TrbI/VirB10 family.</text>
</comment>
<comment type="subcellular location">
    <subcellularLocation>
        <location evidence="1">Membrane</location>
        <topology evidence="1">Single-pass membrane protein</topology>
    </subcellularLocation>
</comment>
<keyword evidence="5 8" id="KW-0472">Membrane</keyword>
<evidence type="ECO:0000256" key="6">
    <source>
        <dbReference type="SAM" id="Coils"/>
    </source>
</evidence>
<name>A0ABY2UU60_9RHOB</name>
<evidence type="ECO:0000256" key="3">
    <source>
        <dbReference type="ARBA" id="ARBA00022692"/>
    </source>
</evidence>
<dbReference type="InterPro" id="IPR005498">
    <property type="entry name" value="T4SS_VirB10/TraB/TrbI"/>
</dbReference>
<dbReference type="InterPro" id="IPR042217">
    <property type="entry name" value="T4SS_VirB10/TrbI"/>
</dbReference>
<dbReference type="CDD" id="cd16429">
    <property type="entry name" value="VirB10"/>
    <property type="match status" value="1"/>
</dbReference>
<feature type="transmembrane region" description="Helical" evidence="8">
    <location>
        <begin position="12"/>
        <end position="34"/>
    </location>
</feature>
<accession>A0ABY2UU60</accession>
<dbReference type="Pfam" id="PF03743">
    <property type="entry name" value="TrbI"/>
    <property type="match status" value="1"/>
</dbReference>
<keyword evidence="10" id="KW-1185">Reference proteome</keyword>
<evidence type="ECO:0000313" key="9">
    <source>
        <dbReference type="EMBL" id="TLP55542.1"/>
    </source>
</evidence>
<organism evidence="9 10">
    <name type="scientific">Parasedimentitalea maritima</name>
    <dbReference type="NCBI Taxonomy" id="2578117"/>
    <lineage>
        <taxon>Bacteria</taxon>
        <taxon>Pseudomonadati</taxon>
        <taxon>Pseudomonadota</taxon>
        <taxon>Alphaproteobacteria</taxon>
        <taxon>Rhodobacterales</taxon>
        <taxon>Paracoccaceae</taxon>
        <taxon>Parasedimentitalea</taxon>
    </lineage>
</organism>
<dbReference type="Proteomes" id="UP000305041">
    <property type="component" value="Unassembled WGS sequence"/>
</dbReference>
<feature type="region of interest" description="Disordered" evidence="7">
    <location>
        <begin position="221"/>
        <end position="243"/>
    </location>
</feature>
<reference evidence="9 10" key="1">
    <citation type="submission" date="2019-05" db="EMBL/GenBank/DDBJ databases">
        <title>Draft genome sequence of Pelagicola sp. DSW4-44.</title>
        <authorList>
            <person name="Oh J."/>
        </authorList>
    </citation>
    <scope>NUCLEOTIDE SEQUENCE [LARGE SCALE GENOMIC DNA]</scope>
    <source>
        <strain evidence="9 10">DSW4-44</strain>
    </source>
</reference>
<proteinExistence type="inferred from homology"/>
<dbReference type="Gene3D" id="2.40.128.260">
    <property type="entry name" value="Type IV secretion system, VirB10/TraB/TrbI"/>
    <property type="match status" value="1"/>
</dbReference>
<keyword evidence="3 8" id="KW-0812">Transmembrane</keyword>
<evidence type="ECO:0000256" key="2">
    <source>
        <dbReference type="ARBA" id="ARBA00010265"/>
    </source>
</evidence>
<feature type="coiled-coil region" evidence="6">
    <location>
        <begin position="98"/>
        <end position="197"/>
    </location>
</feature>
<evidence type="ECO:0000256" key="4">
    <source>
        <dbReference type="ARBA" id="ARBA00022989"/>
    </source>
</evidence>
<gene>
    <name evidence="9" type="ORF">FEE96_22455</name>
</gene>
<evidence type="ECO:0000313" key="10">
    <source>
        <dbReference type="Proteomes" id="UP000305041"/>
    </source>
</evidence>
<dbReference type="EMBL" id="VAUA01000015">
    <property type="protein sequence ID" value="TLP55542.1"/>
    <property type="molecule type" value="Genomic_DNA"/>
</dbReference>
<keyword evidence="6" id="KW-0175">Coiled coil</keyword>
<sequence>MADQTQRKPRRNIGLPAVGMGLAITGAFGAYLLAAGLQDDADAPLSSSKVEDFQRGQTNAGRLSFETSKPERQVEEAIIRIEEVLTSPAPQAVAAPQNNNLADELAAMRQALAESSADRDKAIGQAVAELTEAFETRAANLEDDAKQAEMKLAALQSTAAARESSLQALLEAERTQREALESELARGEALALNAQQAEQVARDAADLAKAQIESPAVIFANSQSGEATGGNSSTGGSDGRKLSDNEAFLQSAPPLTVQQAEQMMDPDRTLAQGSVVQAALQVAINSDLPGNVIAVVSEPVPSFAGNNILIPRGSRLFGSYSAGIDAGQKRILIAWSRILTPDGHSMQISAVGGDRLGRSGVTGFIDTKFGERFGGAALISVIGAAPSIAASRVDSETTSDTLVSVTEDLEDATGTVIAEQLSRKPTIYIDQGNSVTVLVDRDVVIW</sequence>
<evidence type="ECO:0000256" key="8">
    <source>
        <dbReference type="SAM" id="Phobius"/>
    </source>
</evidence>
<evidence type="ECO:0000256" key="7">
    <source>
        <dbReference type="SAM" id="MobiDB-lite"/>
    </source>
</evidence>